<dbReference type="SMART" id="SM00607">
    <property type="entry name" value="FTP"/>
    <property type="match status" value="1"/>
</dbReference>
<keyword evidence="5" id="KW-0430">Lectin</keyword>
<keyword evidence="4" id="KW-0479">Metal-binding</keyword>
<keyword evidence="8" id="KW-0732">Signal</keyword>
<dbReference type="Gene3D" id="2.60.120.260">
    <property type="entry name" value="Galactose-binding domain-like"/>
    <property type="match status" value="1"/>
</dbReference>
<evidence type="ECO:0000256" key="7">
    <source>
        <dbReference type="ARBA" id="ARBA00023157"/>
    </source>
</evidence>
<feature type="signal peptide" evidence="8">
    <location>
        <begin position="1"/>
        <end position="21"/>
    </location>
</feature>
<proteinExistence type="inferred from homology"/>
<dbReference type="AlphaFoldDB" id="A0A8S4QB21"/>
<dbReference type="PROSITE" id="PS50022">
    <property type="entry name" value="FA58C_3"/>
    <property type="match status" value="1"/>
</dbReference>
<dbReference type="InterPro" id="IPR003609">
    <property type="entry name" value="Pan_app"/>
</dbReference>
<accession>A0A8S4QB21</accession>
<evidence type="ECO:0000256" key="5">
    <source>
        <dbReference type="ARBA" id="ARBA00022734"/>
    </source>
</evidence>
<protein>
    <recommendedName>
        <fullName evidence="9">F5/8 type C domain-containing protein</fullName>
    </recommendedName>
</protein>
<dbReference type="InterPro" id="IPR008979">
    <property type="entry name" value="Galactose-bd-like_sf"/>
</dbReference>
<comment type="caution">
    <text evidence="10">The sequence shown here is derived from an EMBL/GenBank/DDBJ whole genome shotgun (WGS) entry which is preliminary data.</text>
</comment>
<evidence type="ECO:0000256" key="6">
    <source>
        <dbReference type="ARBA" id="ARBA00022837"/>
    </source>
</evidence>
<dbReference type="EMBL" id="CAIIXF020000012">
    <property type="protein sequence ID" value="CAH1801169.1"/>
    <property type="molecule type" value="Genomic_DNA"/>
</dbReference>
<dbReference type="Pfam" id="PF00024">
    <property type="entry name" value="PAN_1"/>
    <property type="match status" value="1"/>
</dbReference>
<comment type="similarity">
    <text evidence="2">Belongs to the fucolectin family.</text>
</comment>
<dbReference type="SUPFAM" id="SSF49785">
    <property type="entry name" value="Galactose-binding domain-like"/>
    <property type="match status" value="1"/>
</dbReference>
<dbReference type="GO" id="GO:0010185">
    <property type="term" value="P:regulation of cellular defense response"/>
    <property type="evidence" value="ECO:0007669"/>
    <property type="project" value="UniProtKB-ARBA"/>
</dbReference>
<organism evidence="10 11">
    <name type="scientific">Owenia fusiformis</name>
    <name type="common">Polychaete worm</name>
    <dbReference type="NCBI Taxonomy" id="6347"/>
    <lineage>
        <taxon>Eukaryota</taxon>
        <taxon>Metazoa</taxon>
        <taxon>Spiralia</taxon>
        <taxon>Lophotrochozoa</taxon>
        <taxon>Annelida</taxon>
        <taxon>Polychaeta</taxon>
        <taxon>Sedentaria</taxon>
        <taxon>Canalipalpata</taxon>
        <taxon>Sabellida</taxon>
        <taxon>Oweniida</taxon>
        <taxon>Oweniidae</taxon>
        <taxon>Owenia</taxon>
    </lineage>
</organism>
<dbReference type="GO" id="GO:0042806">
    <property type="term" value="F:fucose binding"/>
    <property type="evidence" value="ECO:0007669"/>
    <property type="project" value="UniProtKB-ARBA"/>
</dbReference>
<name>A0A8S4QB21_OWEFU</name>
<evidence type="ECO:0000256" key="8">
    <source>
        <dbReference type="SAM" id="SignalP"/>
    </source>
</evidence>
<dbReference type="InterPro" id="IPR000421">
    <property type="entry name" value="FA58C"/>
</dbReference>
<evidence type="ECO:0000259" key="9">
    <source>
        <dbReference type="PROSITE" id="PS50022"/>
    </source>
</evidence>
<dbReference type="OrthoDB" id="6102375at2759"/>
<dbReference type="InterPro" id="IPR051941">
    <property type="entry name" value="BG_Antigen-Binding_Lectin"/>
</dbReference>
<evidence type="ECO:0000313" key="10">
    <source>
        <dbReference type="EMBL" id="CAH1801169.1"/>
    </source>
</evidence>
<sequence length="256" mass="29143">MYLLLAWFFMTFLAIVGLTFAKSSPYETFFKRGILGQSLDDRYTFESVPVQGLAECSRLCQLNDHCYSFNFEHGATGMAQCGLVYCNADVNDSALVSNTAMTYYRQVLDEQGPLCTHLALKSTNQSSTAINGYSHRAVDGDYTIEWNADAPCTHTNAEEKAWWMVDLEGMFNVNAVRLVNRKEVPERLKHFKIEVSNDTVAWDLCVYHQDVLENNQSWQLFNCPNHLVGSYLRVQLDHIGVLTLCEVEVYGFLTRN</sequence>
<evidence type="ECO:0000256" key="2">
    <source>
        <dbReference type="ARBA" id="ARBA00010147"/>
    </source>
</evidence>
<dbReference type="PANTHER" id="PTHR45713:SF6">
    <property type="entry name" value="F5_8 TYPE C DOMAIN-CONTAINING PROTEIN"/>
    <property type="match status" value="1"/>
</dbReference>
<evidence type="ECO:0000313" key="11">
    <source>
        <dbReference type="Proteomes" id="UP000749559"/>
    </source>
</evidence>
<reference evidence="10" key="1">
    <citation type="submission" date="2022-03" db="EMBL/GenBank/DDBJ databases">
        <authorList>
            <person name="Martin C."/>
        </authorList>
    </citation>
    <scope>NUCLEOTIDE SEQUENCE</scope>
</reference>
<comment type="subunit">
    <text evidence="3">Homotrimer.</text>
</comment>
<keyword evidence="7" id="KW-1015">Disulfide bond</keyword>
<dbReference type="Proteomes" id="UP000749559">
    <property type="component" value="Unassembled WGS sequence"/>
</dbReference>
<feature type="chain" id="PRO_5035930347" description="F5/8 type C domain-containing protein" evidence="8">
    <location>
        <begin position="22"/>
        <end position="256"/>
    </location>
</feature>
<keyword evidence="11" id="KW-1185">Reference proteome</keyword>
<dbReference type="Pfam" id="PF22633">
    <property type="entry name" value="F5_F8_type_C_2"/>
    <property type="match status" value="1"/>
</dbReference>
<dbReference type="GO" id="GO:0046872">
    <property type="term" value="F:metal ion binding"/>
    <property type="evidence" value="ECO:0007669"/>
    <property type="project" value="UniProtKB-KW"/>
</dbReference>
<keyword evidence="6" id="KW-0106">Calcium</keyword>
<gene>
    <name evidence="10" type="ORF">OFUS_LOCUS24984</name>
</gene>
<dbReference type="GO" id="GO:0001868">
    <property type="term" value="P:regulation of complement activation, lectin pathway"/>
    <property type="evidence" value="ECO:0007669"/>
    <property type="project" value="UniProtKB-ARBA"/>
</dbReference>
<feature type="domain" description="F5/8 type C" evidence="9">
    <location>
        <begin position="102"/>
        <end position="252"/>
    </location>
</feature>
<evidence type="ECO:0000256" key="4">
    <source>
        <dbReference type="ARBA" id="ARBA00022723"/>
    </source>
</evidence>
<dbReference type="InterPro" id="IPR006585">
    <property type="entry name" value="FTP1"/>
</dbReference>
<dbReference type="PANTHER" id="PTHR45713">
    <property type="entry name" value="FTP DOMAIN-CONTAINING PROTEIN"/>
    <property type="match status" value="1"/>
</dbReference>
<evidence type="ECO:0000256" key="3">
    <source>
        <dbReference type="ARBA" id="ARBA00011233"/>
    </source>
</evidence>
<evidence type="ECO:0000256" key="1">
    <source>
        <dbReference type="ARBA" id="ARBA00002219"/>
    </source>
</evidence>
<comment type="function">
    <text evidence="1">Acts as a defensive agent. Recognizes blood group fucosylated oligosaccharides including A, B, H and Lewis B-type antigens. Does not recognize Lewis A antigen and has low affinity for monovalent haptens.</text>
</comment>